<dbReference type="InterPro" id="IPR044298">
    <property type="entry name" value="MIG/MutY"/>
</dbReference>
<dbReference type="GO" id="GO:0046872">
    <property type="term" value="F:metal ion binding"/>
    <property type="evidence" value="ECO:0007669"/>
    <property type="project" value="UniProtKB-KW"/>
</dbReference>
<evidence type="ECO:0000256" key="4">
    <source>
        <dbReference type="ARBA" id="ARBA00012045"/>
    </source>
</evidence>
<dbReference type="InterPro" id="IPR004036">
    <property type="entry name" value="Endonuclease-III-like_CS2"/>
</dbReference>
<evidence type="ECO:0000256" key="6">
    <source>
        <dbReference type="ARBA" id="ARBA00022485"/>
    </source>
</evidence>
<evidence type="ECO:0000256" key="5">
    <source>
        <dbReference type="ARBA" id="ARBA00022023"/>
    </source>
</evidence>
<comment type="similarity">
    <text evidence="3">Belongs to the Nth/MutY family.</text>
</comment>
<dbReference type="CDD" id="cd00056">
    <property type="entry name" value="ENDO3c"/>
    <property type="match status" value="1"/>
</dbReference>
<dbReference type="Gene3D" id="1.10.1670.10">
    <property type="entry name" value="Helix-hairpin-Helix base-excision DNA repair enzymes (C-terminal)"/>
    <property type="match status" value="1"/>
</dbReference>
<dbReference type="Gene3D" id="1.10.340.30">
    <property type="entry name" value="Hypothetical protein, domain 2"/>
    <property type="match status" value="1"/>
</dbReference>
<dbReference type="SMART" id="SM00478">
    <property type="entry name" value="ENDO3c"/>
    <property type="match status" value="1"/>
</dbReference>
<dbReference type="GO" id="GO:0035485">
    <property type="term" value="F:adenine/guanine mispair binding"/>
    <property type="evidence" value="ECO:0007669"/>
    <property type="project" value="TreeGrafter"/>
</dbReference>
<dbReference type="EC" id="3.2.2.31" evidence="4"/>
<name>A0A261EUS7_9BIFI</name>
<keyword evidence="13" id="KW-0326">Glycosidase</keyword>
<evidence type="ECO:0000256" key="8">
    <source>
        <dbReference type="ARBA" id="ARBA00022763"/>
    </source>
</evidence>
<evidence type="ECO:0000259" key="14">
    <source>
        <dbReference type="SMART" id="SM00478"/>
    </source>
</evidence>
<evidence type="ECO:0000256" key="10">
    <source>
        <dbReference type="ARBA" id="ARBA00023004"/>
    </source>
</evidence>
<comment type="catalytic activity">
    <reaction evidence="1">
        <text>Hydrolyzes free adenine bases from 7,8-dihydro-8-oxoguanine:adenine mismatched double-stranded DNA, leaving an apurinic site.</text>
        <dbReference type="EC" id="3.2.2.31"/>
    </reaction>
</comment>
<dbReference type="PANTHER" id="PTHR42944:SF1">
    <property type="entry name" value="ADENINE DNA GLYCOSYLASE"/>
    <property type="match status" value="1"/>
</dbReference>
<dbReference type="PROSITE" id="PS01155">
    <property type="entry name" value="ENDONUCLEASE_III_2"/>
    <property type="match status" value="1"/>
</dbReference>
<evidence type="ECO:0000313" key="15">
    <source>
        <dbReference type="EMBL" id="OZG50618.1"/>
    </source>
</evidence>
<evidence type="ECO:0000256" key="7">
    <source>
        <dbReference type="ARBA" id="ARBA00022723"/>
    </source>
</evidence>
<dbReference type="GO" id="GO:0051539">
    <property type="term" value="F:4 iron, 4 sulfur cluster binding"/>
    <property type="evidence" value="ECO:0007669"/>
    <property type="project" value="UniProtKB-KW"/>
</dbReference>
<protein>
    <recommendedName>
        <fullName evidence="5">Adenine DNA glycosylase</fullName>
        <ecNumber evidence="4">3.2.2.31</ecNumber>
    </recommendedName>
</protein>
<dbReference type="Pfam" id="PF00633">
    <property type="entry name" value="HHH"/>
    <property type="match status" value="1"/>
</dbReference>
<dbReference type="Proteomes" id="UP000216004">
    <property type="component" value="Unassembled WGS sequence"/>
</dbReference>
<dbReference type="GO" id="GO:0032357">
    <property type="term" value="F:oxidized purine DNA binding"/>
    <property type="evidence" value="ECO:0007669"/>
    <property type="project" value="TreeGrafter"/>
</dbReference>
<dbReference type="GO" id="GO:0034039">
    <property type="term" value="F:8-oxo-7,8-dihydroguanine DNA N-glycosylase activity"/>
    <property type="evidence" value="ECO:0007669"/>
    <property type="project" value="TreeGrafter"/>
</dbReference>
<dbReference type="RefSeq" id="WP_094722275.1">
    <property type="nucleotide sequence ID" value="NZ_MWWS01000003.1"/>
</dbReference>
<evidence type="ECO:0000256" key="2">
    <source>
        <dbReference type="ARBA" id="ARBA00001966"/>
    </source>
</evidence>
<dbReference type="Pfam" id="PF10576">
    <property type="entry name" value="EndIII_4Fe-2S"/>
    <property type="match status" value="1"/>
</dbReference>
<evidence type="ECO:0000256" key="9">
    <source>
        <dbReference type="ARBA" id="ARBA00022801"/>
    </source>
</evidence>
<keyword evidence="9" id="KW-0378">Hydrolase</keyword>
<dbReference type="GO" id="GO:0006298">
    <property type="term" value="P:mismatch repair"/>
    <property type="evidence" value="ECO:0007669"/>
    <property type="project" value="TreeGrafter"/>
</dbReference>
<dbReference type="Pfam" id="PF00730">
    <property type="entry name" value="HhH-GPD"/>
    <property type="match status" value="1"/>
</dbReference>
<keyword evidence="6" id="KW-0004">4Fe-4S</keyword>
<dbReference type="PANTHER" id="PTHR42944">
    <property type="entry name" value="ADENINE DNA GLYCOSYLASE"/>
    <property type="match status" value="1"/>
</dbReference>
<keyword evidence="12" id="KW-0234">DNA repair</keyword>
<gene>
    <name evidence="15" type="ORF">BOCO_0218</name>
</gene>
<dbReference type="InterPro" id="IPR003265">
    <property type="entry name" value="HhH-GPD_domain"/>
</dbReference>
<dbReference type="GO" id="GO:0006284">
    <property type="term" value="P:base-excision repair"/>
    <property type="evidence" value="ECO:0007669"/>
    <property type="project" value="InterPro"/>
</dbReference>
<evidence type="ECO:0000256" key="11">
    <source>
        <dbReference type="ARBA" id="ARBA00023014"/>
    </source>
</evidence>
<dbReference type="SUPFAM" id="SSF48150">
    <property type="entry name" value="DNA-glycosylase"/>
    <property type="match status" value="1"/>
</dbReference>
<keyword evidence="11" id="KW-0411">Iron-sulfur</keyword>
<dbReference type="AlphaFoldDB" id="A0A261EUS7"/>
<dbReference type="OrthoDB" id="9802365at2"/>
<organism evidence="15 16">
    <name type="scientific">Bombiscardovia coagulans</name>
    <dbReference type="NCBI Taxonomy" id="686666"/>
    <lineage>
        <taxon>Bacteria</taxon>
        <taxon>Bacillati</taxon>
        <taxon>Actinomycetota</taxon>
        <taxon>Actinomycetes</taxon>
        <taxon>Bifidobacteriales</taxon>
        <taxon>Bifidobacteriaceae</taxon>
        <taxon>Bombiscardovia</taxon>
    </lineage>
</organism>
<dbReference type="GO" id="GO:0000701">
    <property type="term" value="F:purine-specific mismatch base pair DNA N-glycosylase activity"/>
    <property type="evidence" value="ECO:0007669"/>
    <property type="project" value="UniProtKB-EC"/>
</dbReference>
<keyword evidence="8" id="KW-0227">DNA damage</keyword>
<accession>A0A261EUS7</accession>
<proteinExistence type="inferred from homology"/>
<sequence length="303" mass="33366">MTGSQKNVPRPIQRSHTLLAHWWESGARDLPWRNRSTTPWAILVCEVMSQQTQMSRVVPYWKKWMELWPDAATLADATPAEVITAWGRLGYPRRALRLKACAQQVRDRFNNQLPQTYEELISLPGIGDYTANAVLSFAYGQRVAVIDTNIRRVLTRVFTGVESHGGATKPQDKVLAEEVLPGQAQEAVVWNQATMELGALVCTAKNPDCSQCPLNGVCAFLKAGCPGLGEGRTRPRQHFRGTDRQVRGVILAALRELPVGSSLPMNEVDNLWPDASQLGSCLASLDDDGLIEIVGGDSIRLPG</sequence>
<feature type="domain" description="HhH-GPD" evidence="14">
    <location>
        <begin position="48"/>
        <end position="200"/>
    </location>
</feature>
<dbReference type="EMBL" id="MWWS01000003">
    <property type="protein sequence ID" value="OZG50618.1"/>
    <property type="molecule type" value="Genomic_DNA"/>
</dbReference>
<dbReference type="SMART" id="SM00525">
    <property type="entry name" value="FES"/>
    <property type="match status" value="1"/>
</dbReference>
<evidence type="ECO:0000256" key="13">
    <source>
        <dbReference type="ARBA" id="ARBA00023295"/>
    </source>
</evidence>
<dbReference type="InterPro" id="IPR003651">
    <property type="entry name" value="Endonuclease3_FeS-loop_motif"/>
</dbReference>
<dbReference type="InterPro" id="IPR011257">
    <property type="entry name" value="DNA_glycosylase"/>
</dbReference>
<dbReference type="InterPro" id="IPR023170">
    <property type="entry name" value="HhH_base_excis_C"/>
</dbReference>
<evidence type="ECO:0000313" key="16">
    <source>
        <dbReference type="Proteomes" id="UP000216004"/>
    </source>
</evidence>
<keyword evidence="16" id="KW-1185">Reference proteome</keyword>
<dbReference type="InterPro" id="IPR000445">
    <property type="entry name" value="HhH_motif"/>
</dbReference>
<evidence type="ECO:0000256" key="12">
    <source>
        <dbReference type="ARBA" id="ARBA00023204"/>
    </source>
</evidence>
<keyword evidence="7" id="KW-0479">Metal-binding</keyword>
<reference evidence="15 16" key="1">
    <citation type="journal article" date="2017" name="BMC Genomics">
        <title>Comparative genomic and phylogenomic analyses of the Bifidobacteriaceae family.</title>
        <authorList>
            <person name="Lugli G.A."/>
            <person name="Milani C."/>
            <person name="Turroni F."/>
            <person name="Duranti S."/>
            <person name="Mancabelli L."/>
            <person name="Mangifesta M."/>
            <person name="Ferrario C."/>
            <person name="Modesto M."/>
            <person name="Mattarelli P."/>
            <person name="Jiri K."/>
            <person name="van Sinderen D."/>
            <person name="Ventura M."/>
        </authorList>
    </citation>
    <scope>NUCLEOTIDE SEQUENCE [LARGE SCALE GENOMIC DNA]</scope>
    <source>
        <strain evidence="15 16">DSM 22924</strain>
    </source>
</reference>
<keyword evidence="10" id="KW-0408">Iron</keyword>
<evidence type="ECO:0000256" key="3">
    <source>
        <dbReference type="ARBA" id="ARBA00008343"/>
    </source>
</evidence>
<evidence type="ECO:0000256" key="1">
    <source>
        <dbReference type="ARBA" id="ARBA00000843"/>
    </source>
</evidence>
<comment type="caution">
    <text evidence="15">The sequence shown here is derived from an EMBL/GenBank/DDBJ whole genome shotgun (WGS) entry which is preliminary data.</text>
</comment>
<comment type="cofactor">
    <cofactor evidence="2">
        <name>[4Fe-4S] cluster</name>
        <dbReference type="ChEBI" id="CHEBI:49883"/>
    </cofactor>
</comment>